<feature type="transmembrane region" description="Helical" evidence="1">
    <location>
        <begin position="91"/>
        <end position="115"/>
    </location>
</feature>
<dbReference type="InterPro" id="IPR025508">
    <property type="entry name" value="DUF4395"/>
</dbReference>
<dbReference type="EMBL" id="JAAMOZ010000001">
    <property type="protein sequence ID" value="NIH57117.1"/>
    <property type="molecule type" value="Genomic_DNA"/>
</dbReference>
<accession>A0ABX0SFG2</accession>
<feature type="domain" description="DUF4395" evidence="2">
    <location>
        <begin position="11"/>
        <end position="146"/>
    </location>
</feature>
<evidence type="ECO:0000313" key="4">
    <source>
        <dbReference type="Proteomes" id="UP000749311"/>
    </source>
</evidence>
<evidence type="ECO:0000313" key="3">
    <source>
        <dbReference type="EMBL" id="NIH57117.1"/>
    </source>
</evidence>
<name>A0ABX0SFG2_9ACTN</name>
<evidence type="ECO:0000259" key="2">
    <source>
        <dbReference type="Pfam" id="PF14340"/>
    </source>
</evidence>
<dbReference type="Proteomes" id="UP000749311">
    <property type="component" value="Unassembled WGS sequence"/>
</dbReference>
<keyword evidence="1" id="KW-0812">Transmembrane</keyword>
<organism evidence="3 4">
    <name type="scientific">Brooklawnia cerclae</name>
    <dbReference type="NCBI Taxonomy" id="349934"/>
    <lineage>
        <taxon>Bacteria</taxon>
        <taxon>Bacillati</taxon>
        <taxon>Actinomycetota</taxon>
        <taxon>Actinomycetes</taxon>
        <taxon>Propionibacteriales</taxon>
        <taxon>Propionibacteriaceae</taxon>
        <taxon>Brooklawnia</taxon>
    </lineage>
</organism>
<keyword evidence="4" id="KW-1185">Reference proteome</keyword>
<proteinExistence type="predicted"/>
<comment type="caution">
    <text evidence="3">The sequence shown here is derived from an EMBL/GenBank/DDBJ whole genome shotgun (WGS) entry which is preliminary data.</text>
</comment>
<feature type="transmembrane region" description="Helical" evidence="1">
    <location>
        <begin position="42"/>
        <end position="70"/>
    </location>
</feature>
<feature type="transmembrane region" description="Helical" evidence="1">
    <location>
        <begin position="18"/>
        <end position="36"/>
    </location>
</feature>
<keyword evidence="1" id="KW-0472">Membrane</keyword>
<evidence type="ECO:0000256" key="1">
    <source>
        <dbReference type="SAM" id="Phobius"/>
    </source>
</evidence>
<keyword evidence="1" id="KW-1133">Transmembrane helix</keyword>
<reference evidence="3 4" key="1">
    <citation type="submission" date="2020-02" db="EMBL/GenBank/DDBJ databases">
        <title>Sequencing the genomes of 1000 actinobacteria strains.</title>
        <authorList>
            <person name="Klenk H.-P."/>
        </authorList>
    </citation>
    <scope>NUCLEOTIDE SEQUENCE [LARGE SCALE GENOMIC DNA]</scope>
    <source>
        <strain evidence="3 4">DSM 19609</strain>
    </source>
</reference>
<dbReference type="RefSeq" id="WP_167166564.1">
    <property type="nucleotide sequence ID" value="NZ_BAAAOO010000011.1"/>
</dbReference>
<dbReference type="Pfam" id="PF14340">
    <property type="entry name" value="DUF4395"/>
    <property type="match status" value="1"/>
</dbReference>
<sequence>MTVPETRPRQIDPRGPRFGAAITSVLLAVDIVLALTGQRLAALILLGVIAVLFAIGASGAPFHPWSLIFARLVRPRLAPPAETEDAAPPRFAQLVGLVITGIGFVLGLVGVHAAVPISAALAFIAAFLNASIGFCLGCQLYGLLVRLRSKPVSGPSQA</sequence>
<gene>
    <name evidence="3" type="ORF">FB473_001762</name>
</gene>
<feature type="transmembrane region" description="Helical" evidence="1">
    <location>
        <begin position="121"/>
        <end position="144"/>
    </location>
</feature>
<protein>
    <submittedName>
        <fullName evidence="3">Heme A synthase</fullName>
    </submittedName>
</protein>